<evidence type="ECO:0000256" key="1">
    <source>
        <dbReference type="SAM" id="Phobius"/>
    </source>
</evidence>
<keyword evidence="1" id="KW-1133">Transmembrane helix</keyword>
<dbReference type="AlphaFoldDB" id="A0A0U4EZ50"/>
<protein>
    <submittedName>
        <fullName evidence="2">Uncharacterized protein</fullName>
    </submittedName>
</protein>
<keyword evidence="3" id="KW-1185">Reference proteome</keyword>
<sequence length="95" mass="11022">MDENKPSLKEAIFNDRKYSITKRAGVIIFIILLPIIQLINDSFGFALVLTATITGIIYFISKLYFYNTTIIVKDIIFLIIFVALLFWGIYIFYTL</sequence>
<dbReference type="OrthoDB" id="3002550at2"/>
<keyword evidence="1" id="KW-0472">Membrane</keyword>
<feature type="transmembrane region" description="Helical" evidence="1">
    <location>
        <begin position="45"/>
        <end position="66"/>
    </location>
</feature>
<dbReference type="EMBL" id="CP013862">
    <property type="protein sequence ID" value="ALX48567.1"/>
    <property type="molecule type" value="Genomic_DNA"/>
</dbReference>
<evidence type="ECO:0000313" key="2">
    <source>
        <dbReference type="EMBL" id="ALX48567.1"/>
    </source>
</evidence>
<dbReference type="RefSeq" id="WP_068444370.1">
    <property type="nucleotide sequence ID" value="NZ_CP013862.1"/>
</dbReference>
<proteinExistence type="predicted"/>
<dbReference type="STRING" id="1472767.AOX59_08060"/>
<evidence type="ECO:0000313" key="3">
    <source>
        <dbReference type="Proteomes" id="UP000050331"/>
    </source>
</evidence>
<keyword evidence="1" id="KW-0812">Transmembrane</keyword>
<feature type="transmembrane region" description="Helical" evidence="1">
    <location>
        <begin position="75"/>
        <end position="93"/>
    </location>
</feature>
<dbReference type="KEGG" id="lao:AOX59_08060"/>
<feature type="transmembrane region" description="Helical" evidence="1">
    <location>
        <begin position="20"/>
        <end position="39"/>
    </location>
</feature>
<gene>
    <name evidence="2" type="ORF">AOX59_08060</name>
</gene>
<organism evidence="2 3">
    <name type="scientific">Lentibacillus amyloliquefaciens</name>
    <dbReference type="NCBI Taxonomy" id="1472767"/>
    <lineage>
        <taxon>Bacteria</taxon>
        <taxon>Bacillati</taxon>
        <taxon>Bacillota</taxon>
        <taxon>Bacilli</taxon>
        <taxon>Bacillales</taxon>
        <taxon>Bacillaceae</taxon>
        <taxon>Lentibacillus</taxon>
    </lineage>
</organism>
<accession>A0A0U4EZ50</accession>
<name>A0A0U4EZ50_9BACI</name>
<dbReference type="Proteomes" id="UP000050331">
    <property type="component" value="Chromosome"/>
</dbReference>
<reference evidence="2 3" key="1">
    <citation type="submission" date="2016-01" db="EMBL/GenBank/DDBJ databases">
        <title>Complete genome sequence of strain Lentibacillus amyloliquefaciens LAM0015T isolated from saline sediment.</title>
        <authorList>
            <person name="Wang J.-L."/>
            <person name="He M.-X."/>
        </authorList>
    </citation>
    <scope>NUCLEOTIDE SEQUENCE [LARGE SCALE GENOMIC DNA]</scope>
    <source>
        <strain evidence="2 3">LAM0015</strain>
    </source>
</reference>